<keyword evidence="20" id="KW-1185">Reference proteome</keyword>
<feature type="region of interest" description="Disordered" evidence="16">
    <location>
        <begin position="654"/>
        <end position="704"/>
    </location>
</feature>
<feature type="binding site" evidence="13">
    <location>
        <position position="852"/>
    </location>
    <ligand>
        <name>ATP</name>
        <dbReference type="ChEBI" id="CHEBI:30616"/>
    </ligand>
</feature>
<evidence type="ECO:0000259" key="18">
    <source>
        <dbReference type="Pfam" id="PF16212"/>
    </source>
</evidence>
<proteinExistence type="inferred from homology"/>
<dbReference type="GO" id="GO:0140326">
    <property type="term" value="F:ATPase-coupled intramembrane lipid transporter activity"/>
    <property type="evidence" value="ECO:0007669"/>
    <property type="project" value="UniProtKB-EC"/>
</dbReference>
<evidence type="ECO:0000256" key="9">
    <source>
        <dbReference type="ARBA" id="ARBA00022989"/>
    </source>
</evidence>
<feature type="active site" description="4-aspartylphosphate intermediate" evidence="12">
    <location>
        <position position="485"/>
    </location>
</feature>
<dbReference type="InterPro" id="IPR023214">
    <property type="entry name" value="HAD_sf"/>
</dbReference>
<dbReference type="InterPro" id="IPR001757">
    <property type="entry name" value="P_typ_ATPase"/>
</dbReference>
<feature type="binding site" evidence="13">
    <location>
        <position position="1030"/>
    </location>
    <ligand>
        <name>ATP</name>
        <dbReference type="ChEBI" id="CHEBI:30616"/>
    </ligand>
</feature>
<evidence type="ECO:0000256" key="16">
    <source>
        <dbReference type="SAM" id="MobiDB-lite"/>
    </source>
</evidence>
<dbReference type="Pfam" id="PF16212">
    <property type="entry name" value="PhoLip_ATPase_C"/>
    <property type="match status" value="1"/>
</dbReference>
<evidence type="ECO:0000256" key="2">
    <source>
        <dbReference type="ARBA" id="ARBA00008109"/>
    </source>
</evidence>
<dbReference type="InterPro" id="IPR008250">
    <property type="entry name" value="ATPase_P-typ_transduc_dom_A_sf"/>
</dbReference>
<dbReference type="Proteomes" id="UP001175271">
    <property type="component" value="Unassembled WGS sequence"/>
</dbReference>
<feature type="transmembrane region" description="Helical" evidence="15">
    <location>
        <begin position="1253"/>
        <end position="1280"/>
    </location>
</feature>
<feature type="compositionally biased region" description="Basic and acidic residues" evidence="16">
    <location>
        <begin position="679"/>
        <end position="694"/>
    </location>
</feature>
<feature type="transmembrane region" description="Helical" evidence="15">
    <location>
        <begin position="1225"/>
        <end position="1246"/>
    </location>
</feature>
<feature type="transmembrane region" description="Helical" evidence="15">
    <location>
        <begin position="1146"/>
        <end position="1166"/>
    </location>
</feature>
<dbReference type="SFLD" id="SFLDG00002">
    <property type="entry name" value="C1.7:_P-type_atpase_like"/>
    <property type="match status" value="1"/>
</dbReference>
<comment type="caution">
    <text evidence="19">The sequence shown here is derived from an EMBL/GenBank/DDBJ whole genome shotgun (WGS) entry which is preliminary data.</text>
</comment>
<evidence type="ECO:0000256" key="12">
    <source>
        <dbReference type="PIRSR" id="PIRSR606539-1"/>
    </source>
</evidence>
<dbReference type="Gene3D" id="1.20.1110.10">
    <property type="entry name" value="Calcium-transporting ATPase, transmembrane domain"/>
    <property type="match status" value="1"/>
</dbReference>
<dbReference type="GO" id="GO:0016887">
    <property type="term" value="F:ATP hydrolysis activity"/>
    <property type="evidence" value="ECO:0007669"/>
    <property type="project" value="InterPro"/>
</dbReference>
<evidence type="ECO:0000259" key="17">
    <source>
        <dbReference type="Pfam" id="PF16209"/>
    </source>
</evidence>
<evidence type="ECO:0000256" key="1">
    <source>
        <dbReference type="ARBA" id="ARBA00004141"/>
    </source>
</evidence>
<dbReference type="GO" id="GO:0005524">
    <property type="term" value="F:ATP binding"/>
    <property type="evidence" value="ECO:0007669"/>
    <property type="project" value="UniProtKB-UniRule"/>
</dbReference>
<feature type="binding site" evidence="14">
    <location>
        <position position="487"/>
    </location>
    <ligand>
        <name>Mg(2+)</name>
        <dbReference type="ChEBI" id="CHEBI:18420"/>
    </ligand>
</feature>
<dbReference type="SUPFAM" id="SSF81660">
    <property type="entry name" value="Metal cation-transporting ATPase, ATP-binding domain N"/>
    <property type="match status" value="1"/>
</dbReference>
<dbReference type="SUPFAM" id="SSF56784">
    <property type="entry name" value="HAD-like"/>
    <property type="match status" value="1"/>
</dbReference>
<name>A0AA39I468_9BILA</name>
<evidence type="ECO:0000256" key="11">
    <source>
        <dbReference type="ARBA" id="ARBA00034036"/>
    </source>
</evidence>
<protein>
    <recommendedName>
        <fullName evidence="15">Phospholipid-transporting ATPase</fullName>
        <ecNumber evidence="15">7.6.2.1</ecNumber>
    </recommendedName>
</protein>
<dbReference type="Pfam" id="PF13246">
    <property type="entry name" value="Cation_ATPase"/>
    <property type="match status" value="1"/>
</dbReference>
<comment type="similarity">
    <text evidence="2 15">Belongs to the cation transport ATPase (P-type) (TC 3.A.3) family. Type IV subfamily.</text>
</comment>
<feature type="binding site" evidence="13">
    <location>
        <position position="934"/>
    </location>
    <ligand>
        <name>ATP</name>
        <dbReference type="ChEBI" id="CHEBI:30616"/>
    </ligand>
</feature>
<feature type="compositionally biased region" description="Polar residues" evidence="16">
    <location>
        <begin position="661"/>
        <end position="678"/>
    </location>
</feature>
<dbReference type="Gene3D" id="2.70.150.10">
    <property type="entry name" value="Calcium-transporting ATPase, cytoplasmic transduction domain A"/>
    <property type="match status" value="1"/>
</dbReference>
<dbReference type="SUPFAM" id="SSF81665">
    <property type="entry name" value="Calcium ATPase, transmembrane domain M"/>
    <property type="match status" value="1"/>
</dbReference>
<feature type="binding site" evidence="13">
    <location>
        <position position="932"/>
    </location>
    <ligand>
        <name>ATP</name>
        <dbReference type="ChEBI" id="CHEBI:30616"/>
    </ligand>
</feature>
<keyword evidence="5 13" id="KW-0547">Nucleotide-binding</keyword>
<dbReference type="Gene3D" id="3.40.1110.10">
    <property type="entry name" value="Calcium-transporting ATPase, cytoplasmic domain N"/>
    <property type="match status" value="2"/>
</dbReference>
<evidence type="ECO:0000256" key="4">
    <source>
        <dbReference type="ARBA" id="ARBA00022723"/>
    </source>
</evidence>
<feature type="region of interest" description="Disordered" evidence="16">
    <location>
        <begin position="615"/>
        <end position="637"/>
    </location>
</feature>
<reference evidence="19" key="1">
    <citation type="submission" date="2023-06" db="EMBL/GenBank/DDBJ databases">
        <title>Genomic analysis of the entomopathogenic nematode Steinernema hermaphroditum.</title>
        <authorList>
            <person name="Schwarz E.M."/>
            <person name="Heppert J.K."/>
            <person name="Baniya A."/>
            <person name="Schwartz H.T."/>
            <person name="Tan C.-H."/>
            <person name="Antoshechkin I."/>
            <person name="Sternberg P.W."/>
            <person name="Goodrich-Blair H."/>
            <person name="Dillman A.R."/>
        </authorList>
    </citation>
    <scope>NUCLEOTIDE SEQUENCE</scope>
    <source>
        <strain evidence="19">PS9179</strain>
        <tissue evidence="19">Whole animal</tissue>
    </source>
</reference>
<feature type="domain" description="P-type ATPase C-terminal" evidence="18">
    <location>
        <begin position="1082"/>
        <end position="1327"/>
    </location>
</feature>
<feature type="transmembrane region" description="Helical" evidence="15">
    <location>
        <begin position="1191"/>
        <end position="1213"/>
    </location>
</feature>
<evidence type="ECO:0000256" key="3">
    <source>
        <dbReference type="ARBA" id="ARBA00022692"/>
    </source>
</evidence>
<dbReference type="Gene3D" id="3.40.50.1000">
    <property type="entry name" value="HAD superfamily/HAD-like"/>
    <property type="match status" value="2"/>
</dbReference>
<feature type="binding site" evidence="13">
    <location>
        <position position="485"/>
    </location>
    <ligand>
        <name>ATP</name>
        <dbReference type="ChEBI" id="CHEBI:30616"/>
    </ligand>
</feature>
<dbReference type="InterPro" id="IPR032631">
    <property type="entry name" value="P-type_ATPase_N"/>
</dbReference>
<sequence>MMTEVDVSEVQIDPNRSVASYTKHHRRHSSLWIPSARPVLSNPTPVIKETTKSLLERFRSWVPRRFRRSEESKTGTRVIVPNHMYEMPRYKNPNRRKFRTNKISTTKYNAFTFIPKNLFEQFHRAANIYFISIVILNMIIQAFGRYISLIPVIFVLTVTAAKDAYEDYRRFRSDRKINHATCRVWDNETERYRKMEWKNVLVGDFVHLSSNEIIPADILLIRSSDPTGICYVETSNLDGETSLKQREVIQSMADYHAAAAAKSHKRTLSTMSTKEIPFSPREFRSKIEVELPNNQIHQFSGYVIHEDGAKEACSKNNVLLRGCEVRNTDFVEGIVIYAGYDTKAMLNNSGPRYKRSALEKRVNKDILWCVVTLLLLCAIGAIVNSTFLKGFDDVTRVPFLTYTGEEAGDVNIDWDCFVNFFSFIIVLQVLIPISLYVSIEIIKLGQIYFISKDIDLYYEPMDKPIECRALNIPEELGQIEYVLSDKTGTLTENKMIFRRCYAGGLDCGAADDGQGGFEITVDHKFRKNVALSLDRHLEIGSAKTANEEDDDVYHFLVNMALCNTVVVNAVPHQDNLDECGASLVQEEVVDEGPGEPDRPSSSSPTIEPDLIYLESPTLTPKETPVTTPCEDGPKSIVEAKPKKKHVSFFKKLKKTDDDETSNSGSEGYASGGNNSSNEDTPKPKRDKKKLEQSDSNRSSGLGFKHKIKDFNPLFKFRKSSKKDDEHWKEIVANPIYEAESPDELALVHAAKVYGAELKQRYLNQITLQMNPSSTLKKFKLLHTFSFDSDRKRMSVVVKDVSGPVSTVDVYVKGADSSILCVLSRDFKDSARGQDLMYTAQQRTSYYSTLGLRTLWLAKRTISAEKFEQWKREYENGDTLTEGRDAALQHFVESVECEFELLGVTAIEDRLQDGVPECIRDLRRGGLKVWVLTGDKTETAINIAHASNLFSPDTELIHLHARNERDTSEMLDCMIENIDNKMQADEGKRSLEEMDFGLVVNGDSLTSCLKTEHLDKFLKLIKICRSVLCCRSTPLQKAALVKLVKKRLGGKVLAIGDGANDVSMIQSADVGIGISGHEGMQAVMASDYALARFRFLTRLLFVHGHWSYNRLALVILYFFYKNAMFVFTIFWFQIFTGFSSQVPIDQLYLMVYNFLFTSIPCLIFGMMEQDAPASMLLDNPELYTKGGIKMMYTWWSFWLNMIDALWQSAVVYFVAHLTYNNSEVDLWPFGLLLVTQLVCTQTFQLAMQVKFWNVIILISMLLSIVVFFCFALIYNVVVVPAYEAKYPPYMVAQTTMDDRRFWFALLLSMVIALLPRLLLKLGNNLIRPSAITKKKLEKMRKVK</sequence>
<feature type="transmembrane region" description="Helical" evidence="15">
    <location>
        <begin position="146"/>
        <end position="165"/>
    </location>
</feature>
<feature type="transmembrane region" description="Helical" evidence="15">
    <location>
        <begin position="1110"/>
        <end position="1134"/>
    </location>
</feature>
<feature type="transmembrane region" description="Helical" evidence="15">
    <location>
        <begin position="1300"/>
        <end position="1318"/>
    </location>
</feature>
<dbReference type="FunFam" id="2.70.150.10:FF:000054">
    <property type="entry name" value="Phospholipid-transporting ATPase"/>
    <property type="match status" value="1"/>
</dbReference>
<feature type="compositionally biased region" description="Polar residues" evidence="16">
    <location>
        <begin position="616"/>
        <end position="626"/>
    </location>
</feature>
<dbReference type="InterPro" id="IPR006539">
    <property type="entry name" value="P-type_ATPase_IV"/>
</dbReference>
<dbReference type="InterPro" id="IPR032630">
    <property type="entry name" value="P_typ_ATPase_c"/>
</dbReference>
<feature type="binding site" evidence="13">
    <location>
        <position position="1060"/>
    </location>
    <ligand>
        <name>ATP</name>
        <dbReference type="ChEBI" id="CHEBI:30616"/>
    </ligand>
</feature>
<evidence type="ECO:0000256" key="15">
    <source>
        <dbReference type="RuleBase" id="RU362033"/>
    </source>
</evidence>
<feature type="binding site" evidence="13">
    <location>
        <position position="743"/>
    </location>
    <ligand>
        <name>ATP</name>
        <dbReference type="ChEBI" id="CHEBI:30616"/>
    </ligand>
</feature>
<dbReference type="PANTHER" id="PTHR24092:SF218">
    <property type="entry name" value="PHOSPHOLIPID-TRANSPORTING ATPASE"/>
    <property type="match status" value="1"/>
</dbReference>
<feature type="binding site" evidence="14">
    <location>
        <position position="485"/>
    </location>
    <ligand>
        <name>Mg(2+)</name>
        <dbReference type="ChEBI" id="CHEBI:18420"/>
    </ligand>
</feature>
<dbReference type="InterPro" id="IPR023299">
    <property type="entry name" value="ATPase_P-typ_cyto_dom_N"/>
</dbReference>
<dbReference type="NCBIfam" id="TIGR01494">
    <property type="entry name" value="ATPase_P-type"/>
    <property type="match status" value="1"/>
</dbReference>
<feature type="binding site" evidence="13">
    <location>
        <position position="1059"/>
    </location>
    <ligand>
        <name>ATP</name>
        <dbReference type="ChEBI" id="CHEBI:30616"/>
    </ligand>
</feature>
<dbReference type="InterPro" id="IPR036412">
    <property type="entry name" value="HAD-like_sf"/>
</dbReference>
<dbReference type="EC" id="7.6.2.1" evidence="15"/>
<evidence type="ECO:0000256" key="6">
    <source>
        <dbReference type="ARBA" id="ARBA00022840"/>
    </source>
</evidence>
<evidence type="ECO:0000256" key="7">
    <source>
        <dbReference type="ARBA" id="ARBA00022842"/>
    </source>
</evidence>
<dbReference type="InterPro" id="IPR018303">
    <property type="entry name" value="ATPase_P-typ_P_site"/>
</dbReference>
<dbReference type="GO" id="GO:0005886">
    <property type="term" value="C:plasma membrane"/>
    <property type="evidence" value="ECO:0007669"/>
    <property type="project" value="TreeGrafter"/>
</dbReference>
<dbReference type="SFLD" id="SFLDS00003">
    <property type="entry name" value="Haloacid_Dehalogenase"/>
    <property type="match status" value="1"/>
</dbReference>
<feature type="region of interest" description="Disordered" evidence="16">
    <location>
        <begin position="589"/>
        <end position="608"/>
    </location>
</feature>
<keyword evidence="4 14" id="KW-0479">Metal-binding</keyword>
<dbReference type="GO" id="GO:0045332">
    <property type="term" value="P:phospholipid translocation"/>
    <property type="evidence" value="ECO:0007669"/>
    <property type="project" value="TreeGrafter"/>
</dbReference>
<dbReference type="InterPro" id="IPR023298">
    <property type="entry name" value="ATPase_P-typ_TM_dom_sf"/>
</dbReference>
<dbReference type="PROSITE" id="PS00154">
    <property type="entry name" value="ATPASE_E1_E2"/>
    <property type="match status" value="1"/>
</dbReference>
<keyword evidence="10 15" id="KW-0472">Membrane</keyword>
<keyword evidence="7 14" id="KW-0460">Magnesium</keyword>
<keyword evidence="9 15" id="KW-1133">Transmembrane helix</keyword>
<keyword evidence="3 15" id="KW-0812">Transmembrane</keyword>
<comment type="catalytic activity">
    <reaction evidence="11 15">
        <text>ATP + H2O + phospholipidSide 1 = ADP + phosphate + phospholipidSide 2.</text>
        <dbReference type="EC" id="7.6.2.1"/>
    </reaction>
</comment>
<dbReference type="NCBIfam" id="TIGR01652">
    <property type="entry name" value="ATPase-Plipid"/>
    <property type="match status" value="1"/>
</dbReference>
<dbReference type="FunFam" id="3.40.50.1000:FF:000130">
    <property type="entry name" value="Phospholipid-transporting ATPase"/>
    <property type="match status" value="1"/>
</dbReference>
<feature type="binding site" evidence="13">
    <location>
        <position position="486"/>
    </location>
    <ligand>
        <name>ATP</name>
        <dbReference type="ChEBI" id="CHEBI:30616"/>
    </ligand>
</feature>
<evidence type="ECO:0000313" key="19">
    <source>
        <dbReference type="EMBL" id="KAK0416049.1"/>
    </source>
</evidence>
<dbReference type="GO" id="GO:0000287">
    <property type="term" value="F:magnesium ion binding"/>
    <property type="evidence" value="ECO:0007669"/>
    <property type="project" value="UniProtKB-UniRule"/>
</dbReference>
<comment type="subcellular location">
    <subcellularLocation>
        <location evidence="1 15">Membrane</location>
        <topology evidence="1 15">Multi-pass membrane protein</topology>
    </subcellularLocation>
</comment>
<organism evidence="19 20">
    <name type="scientific">Steinernema hermaphroditum</name>
    <dbReference type="NCBI Taxonomy" id="289476"/>
    <lineage>
        <taxon>Eukaryota</taxon>
        <taxon>Metazoa</taxon>
        <taxon>Ecdysozoa</taxon>
        <taxon>Nematoda</taxon>
        <taxon>Chromadorea</taxon>
        <taxon>Rhabditida</taxon>
        <taxon>Tylenchina</taxon>
        <taxon>Panagrolaimomorpha</taxon>
        <taxon>Strongyloidoidea</taxon>
        <taxon>Steinernematidae</taxon>
        <taxon>Steinernema</taxon>
    </lineage>
</organism>
<dbReference type="SFLD" id="SFLDF00027">
    <property type="entry name" value="p-type_atpase"/>
    <property type="match status" value="1"/>
</dbReference>
<evidence type="ECO:0000256" key="14">
    <source>
        <dbReference type="PIRSR" id="PIRSR606539-3"/>
    </source>
</evidence>
<keyword evidence="6 13" id="KW-0067">ATP-binding</keyword>
<feature type="binding site" evidence="13">
    <location>
        <position position="786"/>
    </location>
    <ligand>
        <name>ATP</name>
        <dbReference type="ChEBI" id="CHEBI:30616"/>
    </ligand>
</feature>
<feature type="binding site" evidence="13">
    <location>
        <position position="487"/>
    </location>
    <ligand>
        <name>ATP</name>
        <dbReference type="ChEBI" id="CHEBI:30616"/>
    </ligand>
</feature>
<feature type="transmembrane region" description="Helical" evidence="15">
    <location>
        <begin position="366"/>
        <end position="388"/>
    </location>
</feature>
<keyword evidence="8 15" id="KW-1278">Translocase</keyword>
<evidence type="ECO:0000256" key="13">
    <source>
        <dbReference type="PIRSR" id="PIRSR606539-2"/>
    </source>
</evidence>
<gene>
    <name evidence="19" type="ORF">QR680_012266</name>
</gene>
<evidence type="ECO:0000256" key="10">
    <source>
        <dbReference type="ARBA" id="ARBA00023136"/>
    </source>
</evidence>
<feature type="transmembrane region" description="Helical" evidence="15">
    <location>
        <begin position="420"/>
        <end position="442"/>
    </location>
</feature>
<feature type="binding site" evidence="14">
    <location>
        <position position="1056"/>
    </location>
    <ligand>
        <name>Mg(2+)</name>
        <dbReference type="ChEBI" id="CHEBI:18420"/>
    </ligand>
</feature>
<feature type="binding site" evidence="13">
    <location>
        <position position="812"/>
    </location>
    <ligand>
        <name>ATP</name>
        <dbReference type="ChEBI" id="CHEBI:30616"/>
    </ligand>
</feature>
<dbReference type="EMBL" id="JAUCMV010000002">
    <property type="protein sequence ID" value="KAK0416049.1"/>
    <property type="molecule type" value="Genomic_DNA"/>
</dbReference>
<feature type="binding site" evidence="13">
    <location>
        <position position="1036"/>
    </location>
    <ligand>
        <name>ATP</name>
        <dbReference type="ChEBI" id="CHEBI:30616"/>
    </ligand>
</feature>
<dbReference type="Pfam" id="PF16209">
    <property type="entry name" value="PhoLip_ATPase_N"/>
    <property type="match status" value="1"/>
</dbReference>
<dbReference type="SUPFAM" id="SSF81653">
    <property type="entry name" value="Calcium ATPase, transduction domain A"/>
    <property type="match status" value="1"/>
</dbReference>
<dbReference type="InterPro" id="IPR044492">
    <property type="entry name" value="P_typ_ATPase_HD_dom"/>
</dbReference>
<dbReference type="PANTHER" id="PTHR24092">
    <property type="entry name" value="PROBABLE PHOSPHOLIPID-TRANSPORTING ATPASE"/>
    <property type="match status" value="1"/>
</dbReference>
<feature type="binding site" evidence="13">
    <location>
        <position position="933"/>
    </location>
    <ligand>
        <name>ATP</name>
        <dbReference type="ChEBI" id="CHEBI:30616"/>
    </ligand>
</feature>
<evidence type="ECO:0000256" key="5">
    <source>
        <dbReference type="ARBA" id="ARBA00022741"/>
    </source>
</evidence>
<evidence type="ECO:0000256" key="8">
    <source>
        <dbReference type="ARBA" id="ARBA00022967"/>
    </source>
</evidence>
<feature type="domain" description="P-type ATPase N-terminal" evidence="17">
    <location>
        <begin position="94"/>
        <end position="148"/>
    </location>
</feature>
<evidence type="ECO:0000313" key="20">
    <source>
        <dbReference type="Proteomes" id="UP001175271"/>
    </source>
</evidence>
<dbReference type="PRINTS" id="PR00119">
    <property type="entry name" value="CATATPASE"/>
</dbReference>
<comment type="cofactor">
    <cofactor evidence="14">
        <name>Mg(2+)</name>
        <dbReference type="ChEBI" id="CHEBI:18420"/>
    </cofactor>
</comment>
<accession>A0AA39I468</accession>
<feature type="binding site" evidence="14">
    <location>
        <position position="1060"/>
    </location>
    <ligand>
        <name>Mg(2+)</name>
        <dbReference type="ChEBI" id="CHEBI:18420"/>
    </ligand>
</feature>